<feature type="non-terminal residue" evidence="3">
    <location>
        <position position="167"/>
    </location>
</feature>
<dbReference type="PANTHER" id="PTHR43327:SF2">
    <property type="entry name" value="MODULATOR OF FTSH PROTEASE HFLK"/>
    <property type="match status" value="1"/>
</dbReference>
<protein>
    <submittedName>
        <fullName evidence="3">FtsH protease activity modulator HflK</fullName>
    </submittedName>
</protein>
<dbReference type="InterPro" id="IPR036013">
    <property type="entry name" value="Band_7/SPFH_dom_sf"/>
</dbReference>
<feature type="transmembrane region" description="Helical" evidence="1">
    <location>
        <begin position="20"/>
        <end position="38"/>
    </location>
</feature>
<evidence type="ECO:0000256" key="1">
    <source>
        <dbReference type="SAM" id="Phobius"/>
    </source>
</evidence>
<dbReference type="InterPro" id="IPR001107">
    <property type="entry name" value="Band_7"/>
</dbReference>
<gene>
    <name evidence="3" type="ORF">ENO08_07430</name>
</gene>
<dbReference type="Gene3D" id="3.30.479.30">
    <property type="entry name" value="Band 7 domain"/>
    <property type="match status" value="1"/>
</dbReference>
<name>A0A7V2AVZ7_UNCEI</name>
<reference evidence="3" key="1">
    <citation type="journal article" date="2020" name="mSystems">
        <title>Genome- and Community-Level Interaction Insights into Carbon Utilization and Element Cycling Functions of Hydrothermarchaeota in Hydrothermal Sediment.</title>
        <authorList>
            <person name="Zhou Z."/>
            <person name="Liu Y."/>
            <person name="Xu W."/>
            <person name="Pan J."/>
            <person name="Luo Z.H."/>
            <person name="Li M."/>
        </authorList>
    </citation>
    <scope>NUCLEOTIDE SEQUENCE [LARGE SCALE GENOMIC DNA]</scope>
    <source>
        <strain evidence="3">SpSt-1233</strain>
    </source>
</reference>
<dbReference type="EMBL" id="DSEC01000535">
    <property type="protein sequence ID" value="HER44273.1"/>
    <property type="molecule type" value="Genomic_DNA"/>
</dbReference>
<evidence type="ECO:0000259" key="2">
    <source>
        <dbReference type="Pfam" id="PF01145"/>
    </source>
</evidence>
<keyword evidence="1" id="KW-1133">Transmembrane helix</keyword>
<dbReference type="SUPFAM" id="SSF117892">
    <property type="entry name" value="Band 7/SPFH domain"/>
    <property type="match status" value="1"/>
</dbReference>
<dbReference type="AlphaFoldDB" id="A0A7V2AVZ7"/>
<dbReference type="Proteomes" id="UP000886069">
    <property type="component" value="Unassembled WGS sequence"/>
</dbReference>
<dbReference type="InterPro" id="IPR050710">
    <property type="entry name" value="Band7/mec-2_domain"/>
</dbReference>
<keyword evidence="1" id="KW-0812">Transmembrane</keyword>
<accession>A0A7V2AVZ7</accession>
<dbReference type="Pfam" id="PF01145">
    <property type="entry name" value="Band_7"/>
    <property type="match status" value="1"/>
</dbReference>
<comment type="caution">
    <text evidence="3">The sequence shown here is derived from an EMBL/GenBank/DDBJ whole genome shotgun (WGS) entry which is preliminary data.</text>
</comment>
<evidence type="ECO:0000313" key="3">
    <source>
        <dbReference type="EMBL" id="HER44273.1"/>
    </source>
</evidence>
<keyword evidence="3" id="KW-0645">Protease</keyword>
<dbReference type="GO" id="GO:0008233">
    <property type="term" value="F:peptidase activity"/>
    <property type="evidence" value="ECO:0007669"/>
    <property type="project" value="UniProtKB-KW"/>
</dbReference>
<proteinExistence type="predicted"/>
<feature type="domain" description="Band 7" evidence="2">
    <location>
        <begin position="36"/>
        <end position="164"/>
    </location>
</feature>
<keyword evidence="3" id="KW-0378">Hydrolase</keyword>
<sequence length="167" mass="18851">MKLYVGDKVYNFKGSPLRNIAVAIVVVIIVATGFYSVGADEVGVIQRFGKYVRRTNPGLHLKIPFGIEAVRKVKVKKVFKVEFGFRTLEADVRTRYNSGGFEDESLMLTGDLNVAEVEWIVQYKVKEPYDYLFKIKDPVETLQAMSEAVMRRVVGDHSVTDVLTVGR</sequence>
<dbReference type="PANTHER" id="PTHR43327">
    <property type="entry name" value="STOMATIN-LIKE PROTEIN 2, MITOCHONDRIAL"/>
    <property type="match status" value="1"/>
</dbReference>
<keyword evidence="1" id="KW-0472">Membrane</keyword>
<dbReference type="GO" id="GO:0006508">
    <property type="term" value="P:proteolysis"/>
    <property type="evidence" value="ECO:0007669"/>
    <property type="project" value="UniProtKB-KW"/>
</dbReference>
<organism evidence="3">
    <name type="scientific">Eiseniibacteriota bacterium</name>
    <dbReference type="NCBI Taxonomy" id="2212470"/>
    <lineage>
        <taxon>Bacteria</taxon>
        <taxon>Candidatus Eiseniibacteriota</taxon>
    </lineage>
</organism>